<feature type="coiled-coil region" evidence="4">
    <location>
        <begin position="1386"/>
        <end position="1466"/>
    </location>
</feature>
<dbReference type="SMART" id="SM00320">
    <property type="entry name" value="WD40"/>
    <property type="match status" value="5"/>
</dbReference>
<name>I7MKY4_TETTS</name>
<evidence type="ECO:0000313" key="6">
    <source>
        <dbReference type="EMBL" id="EAS00611.2"/>
    </source>
</evidence>
<dbReference type="GeneID" id="7825465"/>
<feature type="repeat" description="WD" evidence="3">
    <location>
        <begin position="556"/>
        <end position="578"/>
    </location>
</feature>
<protein>
    <submittedName>
        <fullName evidence="6">WD domain, G-beta repeat protein</fullName>
    </submittedName>
</protein>
<evidence type="ECO:0000256" key="2">
    <source>
        <dbReference type="ARBA" id="ARBA00022737"/>
    </source>
</evidence>
<evidence type="ECO:0000256" key="5">
    <source>
        <dbReference type="SAM" id="MobiDB-lite"/>
    </source>
</evidence>
<feature type="region of interest" description="Disordered" evidence="5">
    <location>
        <begin position="1020"/>
        <end position="1042"/>
    </location>
</feature>
<keyword evidence="4" id="KW-0175">Coiled coil</keyword>
<dbReference type="Proteomes" id="UP000009168">
    <property type="component" value="Unassembled WGS sequence"/>
</dbReference>
<feature type="coiled-coil region" evidence="4">
    <location>
        <begin position="1285"/>
        <end position="1347"/>
    </location>
</feature>
<feature type="region of interest" description="Disordered" evidence="5">
    <location>
        <begin position="1158"/>
        <end position="1239"/>
    </location>
</feature>
<feature type="compositionally biased region" description="Polar residues" evidence="5">
    <location>
        <begin position="1020"/>
        <end position="1029"/>
    </location>
</feature>
<keyword evidence="1 3" id="KW-0853">WD repeat</keyword>
<evidence type="ECO:0000256" key="4">
    <source>
        <dbReference type="SAM" id="Coils"/>
    </source>
</evidence>
<dbReference type="Gene3D" id="2.130.10.10">
    <property type="entry name" value="YVTN repeat-like/Quinoprotein amine dehydrogenase"/>
    <property type="match status" value="2"/>
</dbReference>
<keyword evidence="2" id="KW-0677">Repeat</keyword>
<proteinExistence type="predicted"/>
<feature type="coiled-coil region" evidence="4">
    <location>
        <begin position="1575"/>
        <end position="1619"/>
    </location>
</feature>
<feature type="compositionally biased region" description="Polar residues" evidence="5">
    <location>
        <begin position="1158"/>
        <end position="1197"/>
    </location>
</feature>
<dbReference type="RefSeq" id="XP_001020856.2">
    <property type="nucleotide sequence ID" value="XM_001020856.2"/>
</dbReference>
<feature type="region of interest" description="Disordered" evidence="5">
    <location>
        <begin position="1252"/>
        <end position="1275"/>
    </location>
</feature>
<feature type="compositionally biased region" description="Low complexity" evidence="5">
    <location>
        <begin position="1030"/>
        <end position="1042"/>
    </location>
</feature>
<dbReference type="EMBL" id="GG662612">
    <property type="protein sequence ID" value="EAS00611.2"/>
    <property type="molecule type" value="Genomic_DNA"/>
</dbReference>
<dbReference type="InterPro" id="IPR019775">
    <property type="entry name" value="WD40_repeat_CS"/>
</dbReference>
<gene>
    <name evidence="6" type="ORF">TTHERM_00411620</name>
</gene>
<dbReference type="SUPFAM" id="SSF50978">
    <property type="entry name" value="WD40 repeat-like"/>
    <property type="match status" value="1"/>
</dbReference>
<feature type="compositionally biased region" description="Polar residues" evidence="5">
    <location>
        <begin position="713"/>
        <end position="732"/>
    </location>
</feature>
<dbReference type="InParanoid" id="I7MKY4"/>
<dbReference type="InterPro" id="IPR036322">
    <property type="entry name" value="WD40_repeat_dom_sf"/>
</dbReference>
<dbReference type="InterPro" id="IPR015943">
    <property type="entry name" value="WD40/YVTN_repeat-like_dom_sf"/>
</dbReference>
<feature type="compositionally biased region" description="Polar residues" evidence="5">
    <location>
        <begin position="1205"/>
        <end position="1239"/>
    </location>
</feature>
<keyword evidence="7" id="KW-1185">Reference proteome</keyword>
<dbReference type="Pfam" id="PF00400">
    <property type="entry name" value="WD40"/>
    <property type="match status" value="2"/>
</dbReference>
<feature type="compositionally biased region" description="Polar residues" evidence="5">
    <location>
        <begin position="1253"/>
        <end position="1275"/>
    </location>
</feature>
<evidence type="ECO:0000256" key="3">
    <source>
        <dbReference type="PROSITE-ProRule" id="PRU00221"/>
    </source>
</evidence>
<evidence type="ECO:0000256" key="1">
    <source>
        <dbReference type="ARBA" id="ARBA00022574"/>
    </source>
</evidence>
<feature type="region of interest" description="Disordered" evidence="5">
    <location>
        <begin position="1071"/>
        <end position="1104"/>
    </location>
</feature>
<dbReference type="PANTHER" id="PTHR22847:SF637">
    <property type="entry name" value="WD REPEAT DOMAIN 5B"/>
    <property type="match status" value="1"/>
</dbReference>
<dbReference type="KEGG" id="tet:TTHERM_00411620"/>
<feature type="region of interest" description="Disordered" evidence="5">
    <location>
        <begin position="712"/>
        <end position="732"/>
    </location>
</feature>
<dbReference type="InterPro" id="IPR001680">
    <property type="entry name" value="WD40_rpt"/>
</dbReference>
<dbReference type="PROSITE" id="PS00678">
    <property type="entry name" value="WD_REPEATS_1"/>
    <property type="match status" value="1"/>
</dbReference>
<evidence type="ECO:0000313" key="7">
    <source>
        <dbReference type="Proteomes" id="UP000009168"/>
    </source>
</evidence>
<dbReference type="PROSITE" id="PS50082">
    <property type="entry name" value="WD_REPEATS_2"/>
    <property type="match status" value="1"/>
</dbReference>
<dbReference type="STRING" id="312017.I7MKY4"/>
<dbReference type="eggNOG" id="KOG0274">
    <property type="taxonomic scope" value="Eukaryota"/>
</dbReference>
<dbReference type="OrthoDB" id="285937at2759"/>
<reference evidence="7" key="1">
    <citation type="journal article" date="2006" name="PLoS Biol.">
        <title>Macronuclear genome sequence of the ciliate Tetrahymena thermophila, a model eukaryote.</title>
        <authorList>
            <person name="Eisen J.A."/>
            <person name="Coyne R.S."/>
            <person name="Wu M."/>
            <person name="Wu D."/>
            <person name="Thiagarajan M."/>
            <person name="Wortman J.R."/>
            <person name="Badger J.H."/>
            <person name="Ren Q."/>
            <person name="Amedeo P."/>
            <person name="Jones K.M."/>
            <person name="Tallon L.J."/>
            <person name="Delcher A.L."/>
            <person name="Salzberg S.L."/>
            <person name="Silva J.C."/>
            <person name="Haas B.J."/>
            <person name="Majoros W.H."/>
            <person name="Farzad M."/>
            <person name="Carlton J.M."/>
            <person name="Smith R.K. Jr."/>
            <person name="Garg J."/>
            <person name="Pearlman R.E."/>
            <person name="Karrer K.M."/>
            <person name="Sun L."/>
            <person name="Manning G."/>
            <person name="Elde N.C."/>
            <person name="Turkewitz A.P."/>
            <person name="Asai D.J."/>
            <person name="Wilkes D.E."/>
            <person name="Wang Y."/>
            <person name="Cai H."/>
            <person name="Collins K."/>
            <person name="Stewart B.A."/>
            <person name="Lee S.R."/>
            <person name="Wilamowska K."/>
            <person name="Weinberg Z."/>
            <person name="Ruzzo W.L."/>
            <person name="Wloga D."/>
            <person name="Gaertig J."/>
            <person name="Frankel J."/>
            <person name="Tsao C.-C."/>
            <person name="Gorovsky M.A."/>
            <person name="Keeling P.J."/>
            <person name="Waller R.F."/>
            <person name="Patron N.J."/>
            <person name="Cherry J.M."/>
            <person name="Stover N.A."/>
            <person name="Krieger C.J."/>
            <person name="del Toro C."/>
            <person name="Ryder H.F."/>
            <person name="Williamson S.C."/>
            <person name="Barbeau R.A."/>
            <person name="Hamilton E.P."/>
            <person name="Orias E."/>
        </authorList>
    </citation>
    <scope>NUCLEOTIDE SEQUENCE [LARGE SCALE GENOMIC DNA]</scope>
    <source>
        <strain evidence="7">SB210</strain>
    </source>
</reference>
<dbReference type="PANTHER" id="PTHR22847">
    <property type="entry name" value="WD40 REPEAT PROTEIN"/>
    <property type="match status" value="1"/>
</dbReference>
<organism evidence="6 7">
    <name type="scientific">Tetrahymena thermophila (strain SB210)</name>
    <dbReference type="NCBI Taxonomy" id="312017"/>
    <lineage>
        <taxon>Eukaryota</taxon>
        <taxon>Sar</taxon>
        <taxon>Alveolata</taxon>
        <taxon>Ciliophora</taxon>
        <taxon>Intramacronucleata</taxon>
        <taxon>Oligohymenophorea</taxon>
        <taxon>Hymenostomatida</taxon>
        <taxon>Tetrahymenina</taxon>
        <taxon>Tetrahymenidae</taxon>
        <taxon>Tetrahymena</taxon>
    </lineage>
</organism>
<dbReference type="GO" id="GO:1990234">
    <property type="term" value="C:transferase complex"/>
    <property type="evidence" value="ECO:0007669"/>
    <property type="project" value="UniProtKB-ARBA"/>
</dbReference>
<sequence length="1634" mass="188324">MQEAVQLGQRRGSSSDIKTIYQPQGISQVQQMYQKYNEVPIAVGRSQIIPEQQQQQQIYLQQQQVQQINSQLLANNGNLMRGIEKNQAQPIASYNDNRNLSEAGDGLYKNNQYYENQEIINGQCFQQQSQYPFSCIGTLRQEENPNDLFAEALLVGPYHVIVLASQMKKLIVTSDQNITKRLYFQYFGKEINVKDFFLNSSNQYAIALLEQDIGAEYGYLGIINAKIDYFINMIQKQKSIGESCIINMNKPSQKYEINDISFKQLKINSINNVQESDSQQQNYLSSQQNMTKGWYIIKDEQLGYCIIGYSQNSTIPFINTMQIERWMSSSDETVHADNFSFVASTKMDIKDLNDNAISKAHSSGIYKICRINHEIVVSSSCDNSIKFWDPISKSLIKNYQNDQCCRNFCISEDQQYLFGTCDNYIFRMKWKSNYQIDKAFSCQDKIYSICKIKIDEKTGHDIIAAGDALGNIYIIDATQMQQIQIIPNSTTNKNGHVSSLNSICKISNNQIATAGGGGQLKIWMWEDGFLVKNLEGHNTQKNIYFVDKHPEKENQLITASSDQTIRVWDISTGQQVKKILVNNSIYCAGFLNEYELAVGDFNLIRIFNLRTWQYKKIDKHTCRINTICSLNERSFVSGDIEGNIFLFSFEDDNKNQEILIEGIQGDSKVQNNQSSQFNKTYKIVYPNYQNFGEVSRFRQHTDAIELSFERLENQSVKNPESAQKPASEQKQLITNKPQQANQDTLNQKNQIQNHSFGQQPVKIQKQQENPVTMSTPLKQAAVVDRTRQNSVHLIQMIPQQNSAAQQIREQEGVQDFSENQNLAALSGKKQSLDNNQKNNFSSIQDSQNFAKGNSIYNNGNFISSEKKDFSYNYKNPYQDSINNGSNNNSFINVPNNISQSEKKIERKNSFEMDNIKRDNAQDSNQINSFINAQGIKNPVNISSSSTANLQKIGSPVNLQFQNQQNQVQIQQYKVQQNNINPINPYERKRSNSVVKVSLNQNVDEQFLACQQYLPLQNNSNQNQIYQPPCNSNNNNNNNNQQININNQSLNQVTNQYGGRVIVVPRSSSAAKLSAQTQQQQNNHLSNNMSSATAAQNQLSSNPYNSPNSIQQVMINNIIYQKLNQNNSNVVSSPFNQMMQNQMKQIQTNQINYLQQAVTPTQQTNSSAQKDIQSPQIYTNPNNNSNENLHKINQNNPRESFGSKVRSFTRTPEKTPISQSLAPSPVPQIQQQPNLVSNQVNSQYKPSILRERNQGNSMDLGNHNNNQSFKNENDDNNLYQKDSKMRQTYENHIQHLKSEIQKLEQSCDSKNEMISLLTKEKTEMFEIINQLKKELELTKLNQDKENKSKYEIMQCSNKLSEISLLNDELIKKITHYQEQEKKNQQILSDLINSNSLLNEKSEQQQKESNELESLAFQLKQQIQERDQHISMQQNRIQDLENQNNILNQKLEVTQRYNEEEVQNLQKQLAEKERYISTILKGQSVYGLQSLNEQQKQSKAISKYFSEKESISEINPYETENNRTNTYQEQDSSLLFKVEKEEEKQSAKFQSHSNNDSEFTSKDLKDKYKKIEIMASLRSAQDECINLKSQIQKLRQEYGDQVELTEKYNQLNESFKQKSREVDNWRKIYNEIYEKQ</sequence>
<accession>I7MKY4</accession>